<dbReference type="PANTHER" id="PTHR43711">
    <property type="entry name" value="TWO-COMPONENT HISTIDINE KINASE"/>
    <property type="match status" value="1"/>
</dbReference>
<comment type="subcellular location">
    <subcellularLocation>
        <location evidence="2">Membrane</location>
    </subcellularLocation>
</comment>
<organism evidence="11 12">
    <name type="scientific">Parablautia muri</name>
    <dbReference type="NCBI Taxonomy" id="2320879"/>
    <lineage>
        <taxon>Bacteria</taxon>
        <taxon>Bacillati</taxon>
        <taxon>Bacillota</taxon>
        <taxon>Clostridia</taxon>
        <taxon>Lachnospirales</taxon>
        <taxon>Lachnospiraceae</taxon>
        <taxon>Parablautia</taxon>
    </lineage>
</organism>
<evidence type="ECO:0000256" key="5">
    <source>
        <dbReference type="ARBA" id="ARBA00022679"/>
    </source>
</evidence>
<evidence type="ECO:0000256" key="1">
    <source>
        <dbReference type="ARBA" id="ARBA00000085"/>
    </source>
</evidence>
<dbReference type="PROSITE" id="PS50109">
    <property type="entry name" value="HIS_KIN"/>
    <property type="match status" value="1"/>
</dbReference>
<dbReference type="InterPro" id="IPR004358">
    <property type="entry name" value="Sig_transdc_His_kin-like_C"/>
</dbReference>
<dbReference type="SUPFAM" id="SSF47384">
    <property type="entry name" value="Homodimeric domain of signal transducing histidine kinase"/>
    <property type="match status" value="1"/>
</dbReference>
<dbReference type="CDD" id="cd00082">
    <property type="entry name" value="HisKA"/>
    <property type="match status" value="1"/>
</dbReference>
<dbReference type="Gene3D" id="1.10.287.130">
    <property type="match status" value="1"/>
</dbReference>
<evidence type="ECO:0000256" key="7">
    <source>
        <dbReference type="ARBA" id="ARBA00023012"/>
    </source>
</evidence>
<evidence type="ECO:0000256" key="9">
    <source>
        <dbReference type="SAM" id="Phobius"/>
    </source>
</evidence>
<dbReference type="InterPro" id="IPR050736">
    <property type="entry name" value="Sensor_HK_Regulatory"/>
</dbReference>
<feature type="transmembrane region" description="Helical" evidence="9">
    <location>
        <begin position="6"/>
        <end position="31"/>
    </location>
</feature>
<evidence type="ECO:0000256" key="3">
    <source>
        <dbReference type="ARBA" id="ARBA00012438"/>
    </source>
</evidence>
<dbReference type="RefSeq" id="WP_160558141.1">
    <property type="nucleotide sequence ID" value="NZ_QZDT01000001.1"/>
</dbReference>
<dbReference type="SMART" id="SM00387">
    <property type="entry name" value="HATPase_c"/>
    <property type="match status" value="1"/>
</dbReference>
<dbReference type="FunFam" id="3.30.565.10:FF:000006">
    <property type="entry name" value="Sensor histidine kinase WalK"/>
    <property type="match status" value="1"/>
</dbReference>
<evidence type="ECO:0000259" key="10">
    <source>
        <dbReference type="PROSITE" id="PS50109"/>
    </source>
</evidence>
<evidence type="ECO:0000313" key="11">
    <source>
        <dbReference type="EMBL" id="NBJ91037.1"/>
    </source>
</evidence>
<dbReference type="EMBL" id="QZDT01000001">
    <property type="protein sequence ID" value="NBJ91037.1"/>
    <property type="molecule type" value="Genomic_DNA"/>
</dbReference>
<dbReference type="GO" id="GO:0016020">
    <property type="term" value="C:membrane"/>
    <property type="evidence" value="ECO:0007669"/>
    <property type="project" value="UniProtKB-SubCell"/>
</dbReference>
<evidence type="ECO:0000256" key="2">
    <source>
        <dbReference type="ARBA" id="ARBA00004370"/>
    </source>
</evidence>
<keyword evidence="8 9" id="KW-0472">Membrane</keyword>
<evidence type="ECO:0000313" key="12">
    <source>
        <dbReference type="Proteomes" id="UP001154420"/>
    </source>
</evidence>
<feature type="transmembrane region" description="Helical" evidence="9">
    <location>
        <begin position="180"/>
        <end position="198"/>
    </location>
</feature>
<keyword evidence="7" id="KW-0902">Two-component regulatory system</keyword>
<keyword evidence="9" id="KW-1133">Transmembrane helix</keyword>
<dbReference type="CDD" id="cd00075">
    <property type="entry name" value="HATPase"/>
    <property type="match status" value="1"/>
</dbReference>
<dbReference type="InterPro" id="IPR003594">
    <property type="entry name" value="HATPase_dom"/>
</dbReference>
<dbReference type="EC" id="2.7.13.3" evidence="3"/>
<keyword evidence="4" id="KW-0597">Phosphoprotein</keyword>
<dbReference type="Pfam" id="PF00512">
    <property type="entry name" value="HisKA"/>
    <property type="match status" value="1"/>
</dbReference>
<sequence length="434" mass="49109">MYKKVHLDLTILCAGITAAIMVSMSLIYLYISEAELHRNHFNSFKNDMNTITMNLESQSTISMEWLSRMETQGNYIFYVLDNGIPYLYNILTDSSEKSIIFEEAIDTFKNYYSIVLSEQNSLSTFLFSTHIEYTFTSTSTGNDYYACVIEIDKNSSTLQVIILSLLDSLEKQIFRQRIQFLLINIVSIILLSIFSWIFTGKLLKPILENQKKQAQFIASASHELRTPLAVILSSAESCKEASPDKQSSFLETIKQEGFRMSALIEDMLTLSSSDNQRFSVRMMPVELDTLLLNSCEAFEALAKKKHISISLDLPENTLPLCSCDADRIRQVISILLHNAISYTKEEGSIKLSLSYHKEQFCISVTDNGIGISDEDKKRIFDRFYRVEKSRSTKGHFGLGLSIAYEIVKSHNGTIGVKDASGGGSVFYINLPSHQ</sequence>
<accession>A0A9X5BCE0</accession>
<keyword evidence="5" id="KW-0808">Transferase</keyword>
<dbReference type="InterPro" id="IPR003661">
    <property type="entry name" value="HisK_dim/P_dom"/>
</dbReference>
<dbReference type="AlphaFoldDB" id="A0A9X5BCE0"/>
<evidence type="ECO:0000256" key="6">
    <source>
        <dbReference type="ARBA" id="ARBA00022777"/>
    </source>
</evidence>
<dbReference type="Gene3D" id="3.30.565.10">
    <property type="entry name" value="Histidine kinase-like ATPase, C-terminal domain"/>
    <property type="match status" value="1"/>
</dbReference>
<gene>
    <name evidence="11" type="ORF">D5281_00145</name>
</gene>
<dbReference type="SMART" id="SM00388">
    <property type="entry name" value="HisKA"/>
    <property type="match status" value="1"/>
</dbReference>
<feature type="domain" description="Histidine kinase" evidence="10">
    <location>
        <begin position="219"/>
        <end position="434"/>
    </location>
</feature>
<name>A0A9X5BCE0_9FIRM</name>
<dbReference type="GO" id="GO:0000155">
    <property type="term" value="F:phosphorelay sensor kinase activity"/>
    <property type="evidence" value="ECO:0007669"/>
    <property type="project" value="InterPro"/>
</dbReference>
<proteinExistence type="predicted"/>
<dbReference type="Proteomes" id="UP001154420">
    <property type="component" value="Unassembled WGS sequence"/>
</dbReference>
<evidence type="ECO:0000256" key="4">
    <source>
        <dbReference type="ARBA" id="ARBA00022553"/>
    </source>
</evidence>
<keyword evidence="9" id="KW-0812">Transmembrane</keyword>
<dbReference type="InterPro" id="IPR005467">
    <property type="entry name" value="His_kinase_dom"/>
</dbReference>
<keyword evidence="12" id="KW-1185">Reference proteome</keyword>
<dbReference type="SUPFAM" id="SSF55874">
    <property type="entry name" value="ATPase domain of HSP90 chaperone/DNA topoisomerase II/histidine kinase"/>
    <property type="match status" value="1"/>
</dbReference>
<keyword evidence="6 11" id="KW-0418">Kinase</keyword>
<reference evidence="11" key="1">
    <citation type="submission" date="2018-09" db="EMBL/GenBank/DDBJ databases">
        <title>Murine metabolic-syndrome-specific gut microbial biobank.</title>
        <authorList>
            <person name="Liu C."/>
        </authorList>
    </citation>
    <scope>NUCLEOTIDE SEQUENCE</scope>
    <source>
        <strain evidence="11">D42-62</strain>
    </source>
</reference>
<dbReference type="InterPro" id="IPR036097">
    <property type="entry name" value="HisK_dim/P_sf"/>
</dbReference>
<comment type="catalytic activity">
    <reaction evidence="1">
        <text>ATP + protein L-histidine = ADP + protein N-phospho-L-histidine.</text>
        <dbReference type="EC" id="2.7.13.3"/>
    </reaction>
</comment>
<dbReference type="PRINTS" id="PR00344">
    <property type="entry name" value="BCTRLSENSOR"/>
</dbReference>
<dbReference type="PANTHER" id="PTHR43711:SF1">
    <property type="entry name" value="HISTIDINE KINASE 1"/>
    <property type="match status" value="1"/>
</dbReference>
<dbReference type="OrthoDB" id="9813151at2"/>
<dbReference type="Pfam" id="PF02518">
    <property type="entry name" value="HATPase_c"/>
    <property type="match status" value="1"/>
</dbReference>
<comment type="caution">
    <text evidence="11">The sequence shown here is derived from an EMBL/GenBank/DDBJ whole genome shotgun (WGS) entry which is preliminary data.</text>
</comment>
<protein>
    <recommendedName>
        <fullName evidence="3">histidine kinase</fullName>
        <ecNumber evidence="3">2.7.13.3</ecNumber>
    </recommendedName>
</protein>
<dbReference type="FunFam" id="1.10.287.130:FF:000001">
    <property type="entry name" value="Two-component sensor histidine kinase"/>
    <property type="match status" value="1"/>
</dbReference>
<evidence type="ECO:0000256" key="8">
    <source>
        <dbReference type="ARBA" id="ARBA00023136"/>
    </source>
</evidence>
<dbReference type="InterPro" id="IPR036890">
    <property type="entry name" value="HATPase_C_sf"/>
</dbReference>